<evidence type="ECO:0000256" key="8">
    <source>
        <dbReference type="ARBA" id="ARBA00023136"/>
    </source>
</evidence>
<feature type="transmembrane region" description="Helical" evidence="14">
    <location>
        <begin position="77"/>
        <end position="98"/>
    </location>
</feature>
<comment type="subcellular location">
    <subcellularLocation>
        <location evidence="1">Cell membrane</location>
        <topology evidence="1">Multi-pass membrane protein</topology>
    </subcellularLocation>
</comment>
<feature type="region of interest" description="Disordered" evidence="13">
    <location>
        <begin position="614"/>
        <end position="636"/>
    </location>
</feature>
<feature type="domain" description="Cationic amino acid transporter C-terminal" evidence="15">
    <location>
        <begin position="550"/>
        <end position="600"/>
    </location>
</feature>
<evidence type="ECO:0000256" key="1">
    <source>
        <dbReference type="ARBA" id="ARBA00004651"/>
    </source>
</evidence>
<dbReference type="AlphaFoldDB" id="A0A3M7QXB1"/>
<dbReference type="PANTHER" id="PTHR43243">
    <property type="entry name" value="INNER MEMBRANE TRANSPORTER YGJI-RELATED"/>
    <property type="match status" value="1"/>
</dbReference>
<sequence>IFFENNIRIRARIIYTMCDKNFGFLFRKKQINSENIGETKLARVLNTFDLTALGIGSTLGAGIYVLAGSVIKNVSGPSVIISFIVAAIASVLAGLCYAEFGARVPKTGSAYVYTYVTIGEFLAFIIGWNLILEYIIGTSSVARAFSTYFDSLVDNKIQHFFREYMPINITGFSPYPDFFAFSITLLISIILAVGVRESSTMNNIFTGVNLLVVTFIIISGSIKADFDNWSISPNTFVNLTLNKNWSNPCNETYQSCGNGGFFPFGFSGMLAGAAKCFYAFVGFDCIATTGEEVKNPQRAIPISIIFSLIICTVAYCGVSAVLSLMLPYYLIDENAPMPEAFRMVGWNWARYLVAIGAICSLSTSLLGAMFPLPRVLYAISSDGLIFRTLSKINQRFKTPLLATVLSGFFAAFMAMIFDLDQLVNMMSIGTLLAYSLVALSVLILRYQPESEANERRLINRADSEEDLNASLFKRLFKPSKNSSQRTSRLVNVLSAFCCLDIVIICLILVLAEDKIRQTQIIVALAIFVTIGMILTFSIIRQPQNSKIITFKMPLIPILPLISIFINFYLMLVLNSATWIRFGIWMAIGFIIYFGYGVWNSSERTQYNLLNTDSDVSSTSESADSDNEGAYDDTRSL</sequence>
<feature type="transmembrane region" description="Helical" evidence="14">
    <location>
        <begin position="489"/>
        <end position="511"/>
    </location>
</feature>
<feature type="transmembrane region" description="Helical" evidence="14">
    <location>
        <begin position="577"/>
        <end position="598"/>
    </location>
</feature>
<keyword evidence="8 14" id="KW-0472">Membrane</keyword>
<keyword evidence="4" id="KW-1003">Cell membrane</keyword>
<comment type="catalytic activity">
    <reaction evidence="10">
        <text>L-lysine(in) = L-lysine(out)</text>
        <dbReference type="Rhea" id="RHEA:70935"/>
        <dbReference type="ChEBI" id="CHEBI:32551"/>
    </reaction>
</comment>
<dbReference type="STRING" id="10195.A0A3M7QXB1"/>
<evidence type="ECO:0000256" key="2">
    <source>
        <dbReference type="ARBA" id="ARBA00008572"/>
    </source>
</evidence>
<feature type="transmembrane region" description="Helical" evidence="14">
    <location>
        <begin position="551"/>
        <end position="571"/>
    </location>
</feature>
<feature type="transmembrane region" description="Helical" evidence="14">
    <location>
        <begin position="304"/>
        <end position="331"/>
    </location>
</feature>
<evidence type="ECO:0000256" key="11">
    <source>
        <dbReference type="ARBA" id="ARBA00034423"/>
    </source>
</evidence>
<evidence type="ECO:0000256" key="12">
    <source>
        <dbReference type="ARBA" id="ARBA00034450"/>
    </source>
</evidence>
<dbReference type="FunFam" id="1.20.1740.10:FF:000024">
    <property type="entry name" value="High affinity cationic amino acid transporter 1"/>
    <property type="match status" value="1"/>
</dbReference>
<dbReference type="FunFam" id="1.20.1740.10:FF:000050">
    <property type="entry name" value="MGC157082 protein"/>
    <property type="match status" value="1"/>
</dbReference>
<dbReference type="InterPro" id="IPR002293">
    <property type="entry name" value="AA/rel_permease1"/>
</dbReference>
<evidence type="ECO:0000256" key="7">
    <source>
        <dbReference type="ARBA" id="ARBA00022989"/>
    </source>
</evidence>
<feature type="transmembrane region" description="Helical" evidence="14">
    <location>
        <begin position="351"/>
        <end position="377"/>
    </location>
</feature>
<dbReference type="InterPro" id="IPR004755">
    <property type="entry name" value="Cat_AA_permease"/>
</dbReference>
<evidence type="ECO:0000313" key="16">
    <source>
        <dbReference type="EMBL" id="RNA16017.1"/>
    </source>
</evidence>
<gene>
    <name evidence="16" type="ORF">BpHYR1_021126</name>
</gene>
<name>A0A3M7QXB1_BRAPC</name>
<feature type="transmembrane region" description="Helical" evidence="14">
    <location>
        <begin position="178"/>
        <end position="195"/>
    </location>
</feature>
<evidence type="ECO:0000256" key="6">
    <source>
        <dbReference type="ARBA" id="ARBA00022970"/>
    </source>
</evidence>
<evidence type="ECO:0000256" key="4">
    <source>
        <dbReference type="ARBA" id="ARBA00022475"/>
    </source>
</evidence>
<keyword evidence="7 14" id="KW-1133">Transmembrane helix</keyword>
<comment type="catalytic activity">
    <reaction evidence="12">
        <text>L-ornithine(in) = L-ornithine(out)</text>
        <dbReference type="Rhea" id="RHEA:71199"/>
        <dbReference type="ChEBI" id="CHEBI:46911"/>
    </reaction>
</comment>
<dbReference type="NCBIfam" id="TIGR00906">
    <property type="entry name" value="2A0303"/>
    <property type="match status" value="1"/>
</dbReference>
<comment type="catalytic activity">
    <reaction evidence="11">
        <text>L-arginine(in) = L-arginine(out)</text>
        <dbReference type="Rhea" id="RHEA:32143"/>
        <dbReference type="ChEBI" id="CHEBI:32682"/>
    </reaction>
</comment>
<dbReference type="Proteomes" id="UP000276133">
    <property type="component" value="Unassembled WGS sequence"/>
</dbReference>
<dbReference type="InterPro" id="IPR029485">
    <property type="entry name" value="CAT_C"/>
</dbReference>
<evidence type="ECO:0000256" key="14">
    <source>
        <dbReference type="SAM" id="Phobius"/>
    </source>
</evidence>
<organism evidence="16 17">
    <name type="scientific">Brachionus plicatilis</name>
    <name type="common">Marine rotifer</name>
    <name type="synonym">Brachionus muelleri</name>
    <dbReference type="NCBI Taxonomy" id="10195"/>
    <lineage>
        <taxon>Eukaryota</taxon>
        <taxon>Metazoa</taxon>
        <taxon>Spiralia</taxon>
        <taxon>Gnathifera</taxon>
        <taxon>Rotifera</taxon>
        <taxon>Eurotatoria</taxon>
        <taxon>Monogononta</taxon>
        <taxon>Pseudotrocha</taxon>
        <taxon>Ploima</taxon>
        <taxon>Brachionidae</taxon>
        <taxon>Brachionus</taxon>
    </lineage>
</organism>
<dbReference type="Pfam" id="PF13906">
    <property type="entry name" value="AA_permease_C"/>
    <property type="match status" value="1"/>
</dbReference>
<dbReference type="GO" id="GO:0000064">
    <property type="term" value="F:L-ornithine transmembrane transporter activity"/>
    <property type="evidence" value="ECO:0007669"/>
    <property type="project" value="TreeGrafter"/>
</dbReference>
<comment type="caution">
    <text evidence="16">The sequence shown here is derived from an EMBL/GenBank/DDBJ whole genome shotgun (WGS) entry which is preliminary data.</text>
</comment>
<keyword evidence="5 14" id="KW-0812">Transmembrane</keyword>
<comment type="similarity">
    <text evidence="2">Belongs to the amino acid-polyamine-organocation (APC) superfamily. Cationic amino acid transporter (CAT) (TC 2.A.3.3) family.</text>
</comment>
<evidence type="ECO:0000256" key="3">
    <source>
        <dbReference type="ARBA" id="ARBA00022448"/>
    </source>
</evidence>
<dbReference type="PANTHER" id="PTHR43243:SF105">
    <property type="entry name" value="CATIONIC AMINO ACID TRANSPORTER C-TERMINAL DOMAIN-CONTAINING PROTEIN"/>
    <property type="match status" value="1"/>
</dbReference>
<feature type="non-terminal residue" evidence="16">
    <location>
        <position position="1"/>
    </location>
</feature>
<evidence type="ECO:0000256" key="9">
    <source>
        <dbReference type="ARBA" id="ARBA00023180"/>
    </source>
</evidence>
<feature type="transmembrane region" description="Helical" evidence="14">
    <location>
        <begin position="50"/>
        <end position="71"/>
    </location>
</feature>
<feature type="transmembrane region" description="Helical" evidence="14">
    <location>
        <begin position="423"/>
        <end position="446"/>
    </location>
</feature>
<dbReference type="Pfam" id="PF13520">
    <property type="entry name" value="AA_permease_2"/>
    <property type="match status" value="1"/>
</dbReference>
<dbReference type="OrthoDB" id="3900342at2759"/>
<dbReference type="GO" id="GO:0097638">
    <property type="term" value="P:L-arginine import across plasma membrane"/>
    <property type="evidence" value="ECO:0007669"/>
    <property type="project" value="TreeGrafter"/>
</dbReference>
<accession>A0A3M7QXB1</accession>
<keyword evidence="3" id="KW-0813">Transport</keyword>
<keyword evidence="6" id="KW-0029">Amino-acid transport</keyword>
<evidence type="ECO:0000259" key="15">
    <source>
        <dbReference type="Pfam" id="PF13906"/>
    </source>
</evidence>
<proteinExistence type="inferred from homology"/>
<dbReference type="GO" id="GO:0061459">
    <property type="term" value="F:L-arginine transmembrane transporter activity"/>
    <property type="evidence" value="ECO:0007669"/>
    <property type="project" value="TreeGrafter"/>
</dbReference>
<evidence type="ECO:0000256" key="13">
    <source>
        <dbReference type="SAM" id="MobiDB-lite"/>
    </source>
</evidence>
<dbReference type="EMBL" id="REGN01004830">
    <property type="protein sequence ID" value="RNA16017.1"/>
    <property type="molecule type" value="Genomic_DNA"/>
</dbReference>
<dbReference type="Gene3D" id="1.20.1740.10">
    <property type="entry name" value="Amino acid/polyamine transporter I"/>
    <property type="match status" value="1"/>
</dbReference>
<keyword evidence="17" id="KW-1185">Reference proteome</keyword>
<reference evidence="16 17" key="1">
    <citation type="journal article" date="2018" name="Sci. Rep.">
        <title>Genomic signatures of local adaptation to the degree of environmental predictability in rotifers.</title>
        <authorList>
            <person name="Franch-Gras L."/>
            <person name="Hahn C."/>
            <person name="Garcia-Roger E.M."/>
            <person name="Carmona M.J."/>
            <person name="Serra M."/>
            <person name="Gomez A."/>
        </authorList>
    </citation>
    <scope>NUCLEOTIDE SEQUENCE [LARGE SCALE GENOMIC DNA]</scope>
    <source>
        <strain evidence="16">HYR1</strain>
    </source>
</reference>
<evidence type="ECO:0000313" key="17">
    <source>
        <dbReference type="Proteomes" id="UP000276133"/>
    </source>
</evidence>
<evidence type="ECO:0000256" key="10">
    <source>
        <dbReference type="ARBA" id="ARBA00034422"/>
    </source>
</evidence>
<feature type="transmembrane region" description="Helical" evidence="14">
    <location>
        <begin position="517"/>
        <end position="539"/>
    </location>
</feature>
<dbReference type="GO" id="GO:0015189">
    <property type="term" value="F:L-lysine transmembrane transporter activity"/>
    <property type="evidence" value="ECO:0007669"/>
    <property type="project" value="TreeGrafter"/>
</dbReference>
<feature type="transmembrane region" description="Helical" evidence="14">
    <location>
        <begin position="398"/>
        <end position="417"/>
    </location>
</feature>
<feature type="transmembrane region" description="Helical" evidence="14">
    <location>
        <begin position="110"/>
        <end position="131"/>
    </location>
</feature>
<evidence type="ECO:0000256" key="5">
    <source>
        <dbReference type="ARBA" id="ARBA00022692"/>
    </source>
</evidence>
<dbReference type="GO" id="GO:0005886">
    <property type="term" value="C:plasma membrane"/>
    <property type="evidence" value="ECO:0007669"/>
    <property type="project" value="UniProtKB-SubCell"/>
</dbReference>
<feature type="transmembrane region" description="Helical" evidence="14">
    <location>
        <begin position="261"/>
        <end position="283"/>
    </location>
</feature>
<dbReference type="PIRSF" id="PIRSF006060">
    <property type="entry name" value="AA_transporter"/>
    <property type="match status" value="1"/>
</dbReference>
<feature type="transmembrane region" description="Helical" evidence="14">
    <location>
        <begin position="202"/>
        <end position="222"/>
    </location>
</feature>
<keyword evidence="9" id="KW-0325">Glycoprotein</keyword>
<protein>
    <submittedName>
        <fullName evidence="16">High affinity cationic amino acid transporter 1-like isoform X1</fullName>
    </submittedName>
</protein>